<dbReference type="Pfam" id="PF12874">
    <property type="entry name" value="zf-met"/>
    <property type="match status" value="4"/>
</dbReference>
<keyword evidence="5" id="KW-0862">Zinc</keyword>
<gene>
    <name evidence="10" type="ORF">ES288_A07G081200v1</name>
</gene>
<evidence type="ECO:0000256" key="3">
    <source>
        <dbReference type="ARBA" id="ARBA00022737"/>
    </source>
</evidence>
<keyword evidence="3" id="KW-0677">Repeat</keyword>
<evidence type="ECO:0000256" key="4">
    <source>
        <dbReference type="ARBA" id="ARBA00022771"/>
    </source>
</evidence>
<evidence type="ECO:0008006" key="12">
    <source>
        <dbReference type="Google" id="ProtNLM"/>
    </source>
</evidence>
<keyword evidence="4" id="KW-0863">Zinc-finger</keyword>
<evidence type="ECO:0000256" key="5">
    <source>
        <dbReference type="ARBA" id="ARBA00022833"/>
    </source>
</evidence>
<dbReference type="InterPro" id="IPR051868">
    <property type="entry name" value="ZN346_ZMAT4"/>
</dbReference>
<accession>A0A5D2FTB7</accession>
<keyword evidence="11" id="KW-1185">Reference proteome</keyword>
<reference evidence="10 11" key="1">
    <citation type="submission" date="2019-06" db="EMBL/GenBank/DDBJ databases">
        <title>WGS assembly of Gossypium darwinii.</title>
        <authorList>
            <person name="Chen Z.J."/>
            <person name="Sreedasyam A."/>
            <person name="Ando A."/>
            <person name="Song Q."/>
            <person name="De L."/>
            <person name="Hulse-Kemp A."/>
            <person name="Ding M."/>
            <person name="Ye W."/>
            <person name="Kirkbride R."/>
            <person name="Jenkins J."/>
            <person name="Plott C."/>
            <person name="Lovell J."/>
            <person name="Lin Y.-M."/>
            <person name="Vaughn R."/>
            <person name="Liu B."/>
            <person name="Li W."/>
            <person name="Simpson S."/>
            <person name="Scheffler B."/>
            <person name="Saski C."/>
            <person name="Grover C."/>
            <person name="Hu G."/>
            <person name="Conover J."/>
            <person name="Carlson J."/>
            <person name="Shu S."/>
            <person name="Boston L."/>
            <person name="Williams M."/>
            <person name="Peterson D."/>
            <person name="Mcgee K."/>
            <person name="Jones D."/>
            <person name="Wendel J."/>
            <person name="Stelly D."/>
            <person name="Grimwood J."/>
            <person name="Schmutz J."/>
        </authorList>
    </citation>
    <scope>NUCLEOTIDE SEQUENCE [LARGE SCALE GENOMIC DNA]</scope>
    <source>
        <strain evidence="10">1808015.09</strain>
    </source>
</reference>
<feature type="domain" description="U1-type" evidence="9">
    <location>
        <begin position="200"/>
        <end position="234"/>
    </location>
</feature>
<dbReference type="SUPFAM" id="SSF57667">
    <property type="entry name" value="beta-beta-alpha zinc fingers"/>
    <property type="match status" value="4"/>
</dbReference>
<organism evidence="10 11">
    <name type="scientific">Gossypium darwinii</name>
    <name type="common">Darwin's cotton</name>
    <name type="synonym">Gossypium barbadense var. darwinii</name>
    <dbReference type="NCBI Taxonomy" id="34276"/>
    <lineage>
        <taxon>Eukaryota</taxon>
        <taxon>Viridiplantae</taxon>
        <taxon>Streptophyta</taxon>
        <taxon>Embryophyta</taxon>
        <taxon>Tracheophyta</taxon>
        <taxon>Spermatophyta</taxon>
        <taxon>Magnoliopsida</taxon>
        <taxon>eudicotyledons</taxon>
        <taxon>Gunneridae</taxon>
        <taxon>Pentapetalae</taxon>
        <taxon>rosids</taxon>
        <taxon>malvids</taxon>
        <taxon>Malvales</taxon>
        <taxon>Malvaceae</taxon>
        <taxon>Malvoideae</taxon>
        <taxon>Gossypium</taxon>
    </lineage>
</organism>
<dbReference type="PANTHER" id="PTHR46144">
    <property type="entry name" value="ZINC FINGER PROTEIN 385B-LIKE"/>
    <property type="match status" value="1"/>
</dbReference>
<name>A0A5D2FTB7_GOSDA</name>
<dbReference type="PANTHER" id="PTHR46144:SF6">
    <property type="entry name" value="C2H2-TYPE DOMAIN-CONTAINING PROTEIN"/>
    <property type="match status" value="1"/>
</dbReference>
<comment type="subcellular location">
    <subcellularLocation>
        <location evidence="1">Nucleus</location>
    </subcellularLocation>
</comment>
<feature type="region of interest" description="Disordered" evidence="7">
    <location>
        <begin position="323"/>
        <end position="354"/>
    </location>
</feature>
<proteinExistence type="predicted"/>
<dbReference type="InterPro" id="IPR003604">
    <property type="entry name" value="Matrin/U1-like-C_Znf_C2H2"/>
</dbReference>
<dbReference type="GO" id="GO:0003676">
    <property type="term" value="F:nucleic acid binding"/>
    <property type="evidence" value="ECO:0007669"/>
    <property type="project" value="InterPro"/>
</dbReference>
<evidence type="ECO:0000256" key="2">
    <source>
        <dbReference type="ARBA" id="ARBA00022723"/>
    </source>
</evidence>
<evidence type="ECO:0000259" key="8">
    <source>
        <dbReference type="SMART" id="SM00355"/>
    </source>
</evidence>
<feature type="domain" description="U1-type" evidence="9">
    <location>
        <begin position="263"/>
        <end position="297"/>
    </location>
</feature>
<feature type="domain" description="C2H2-type" evidence="8">
    <location>
        <begin position="203"/>
        <end position="227"/>
    </location>
</feature>
<dbReference type="GO" id="GO:0008270">
    <property type="term" value="F:zinc ion binding"/>
    <property type="evidence" value="ECO:0007669"/>
    <property type="project" value="UniProtKB-KW"/>
</dbReference>
<feature type="domain" description="U1-type" evidence="9">
    <location>
        <begin position="366"/>
        <end position="400"/>
    </location>
</feature>
<dbReference type="EMBL" id="CM017694">
    <property type="protein sequence ID" value="TYH09265.1"/>
    <property type="molecule type" value="Genomic_DNA"/>
</dbReference>
<dbReference type="SMART" id="SM00451">
    <property type="entry name" value="ZnF_U1"/>
    <property type="match status" value="4"/>
</dbReference>
<keyword evidence="2" id="KW-0479">Metal-binding</keyword>
<dbReference type="InterPro" id="IPR036236">
    <property type="entry name" value="Znf_C2H2_sf"/>
</dbReference>
<dbReference type="Proteomes" id="UP000323506">
    <property type="component" value="Chromosome A07"/>
</dbReference>
<dbReference type="SMART" id="SM00355">
    <property type="entry name" value="ZnF_C2H2"/>
    <property type="match status" value="3"/>
</dbReference>
<protein>
    <recommendedName>
        <fullName evidence="12">C2H2-type domain-containing protein</fullName>
    </recommendedName>
</protein>
<feature type="domain" description="C2H2-type" evidence="8">
    <location>
        <begin position="126"/>
        <end position="150"/>
    </location>
</feature>
<feature type="compositionally biased region" description="Polar residues" evidence="7">
    <location>
        <begin position="326"/>
        <end position="340"/>
    </location>
</feature>
<evidence type="ECO:0000256" key="1">
    <source>
        <dbReference type="ARBA" id="ARBA00004123"/>
    </source>
</evidence>
<evidence type="ECO:0000259" key="9">
    <source>
        <dbReference type="SMART" id="SM00451"/>
    </source>
</evidence>
<dbReference type="Gene3D" id="3.30.160.60">
    <property type="entry name" value="Classic Zinc Finger"/>
    <property type="match status" value="4"/>
</dbReference>
<feature type="domain" description="U1-type" evidence="9">
    <location>
        <begin position="123"/>
        <end position="157"/>
    </location>
</feature>
<dbReference type="GO" id="GO:0005634">
    <property type="term" value="C:nucleus"/>
    <property type="evidence" value="ECO:0007669"/>
    <property type="project" value="UniProtKB-SubCell"/>
</dbReference>
<evidence type="ECO:0000313" key="11">
    <source>
        <dbReference type="Proteomes" id="UP000323506"/>
    </source>
</evidence>
<evidence type="ECO:0000256" key="7">
    <source>
        <dbReference type="SAM" id="MobiDB-lite"/>
    </source>
</evidence>
<dbReference type="InterPro" id="IPR013087">
    <property type="entry name" value="Znf_C2H2_type"/>
</dbReference>
<sequence length="405" mass="44068">MYQSQQQLQQSSFAYLSHSSNPTPNPVLLYSQPPTVPSEPFLYPPGTDPYAYKPQFSATHVAVEAQAQIYEDPNGASQSWITRHADPIRYDATLSVASSNSNNGSNQSLVNNVISASNQTAPIQPMRCEVCNIECQTKDVYEKHITGKKHRRKLQEKISSSTAILPESSNAMIYRASRAANAEELERKKQKLLDSGAAVNSVRMCTICNVACNSHEVFVKHLSGSRHAAQAGLIAVDGVGPYLATVRANDQFWNKGKKTSKVVQSSWREVCEINCNSGDAYAQHLSGKKHLKKLENLEKSKKGTSDPSMGAPAEMNQMIKPVENPAASSSDGGVSVQNPVAAQPEASKEDLETKKRKVMEGGTAAADVRVCTICNVVCNSEKVFKYHLTGQKHATIVKKQAATTS</sequence>
<dbReference type="AlphaFoldDB" id="A0A5D2FTB7"/>
<evidence type="ECO:0000256" key="6">
    <source>
        <dbReference type="ARBA" id="ARBA00023242"/>
    </source>
</evidence>
<evidence type="ECO:0000313" key="10">
    <source>
        <dbReference type="EMBL" id="TYH09265.1"/>
    </source>
</evidence>
<feature type="domain" description="C2H2-type" evidence="8">
    <location>
        <begin position="369"/>
        <end position="393"/>
    </location>
</feature>
<keyword evidence="6" id="KW-0539">Nucleus</keyword>